<feature type="domain" description="HTH araC/xylS-type" evidence="4">
    <location>
        <begin position="220"/>
        <end position="318"/>
    </location>
</feature>
<dbReference type="Gene3D" id="1.10.10.60">
    <property type="entry name" value="Homeodomain-like"/>
    <property type="match status" value="2"/>
</dbReference>
<keyword evidence="1" id="KW-0805">Transcription regulation</keyword>
<dbReference type="STRING" id="1215104.GCA_000730585_01193"/>
<dbReference type="PANTHER" id="PTHR43130">
    <property type="entry name" value="ARAC-FAMILY TRANSCRIPTIONAL REGULATOR"/>
    <property type="match status" value="1"/>
</dbReference>
<dbReference type="SUPFAM" id="SSF46689">
    <property type="entry name" value="Homeodomain-like"/>
    <property type="match status" value="2"/>
</dbReference>
<dbReference type="CDD" id="cd03138">
    <property type="entry name" value="GATase1_AraC_2"/>
    <property type="match status" value="1"/>
</dbReference>
<reference evidence="6" key="1">
    <citation type="submission" date="2017-06" db="EMBL/GenBank/DDBJ databases">
        <authorList>
            <person name="Varghese N."/>
            <person name="Submissions S."/>
        </authorList>
    </citation>
    <scope>NUCLEOTIDE SEQUENCE [LARGE SCALE GENOMIC DNA]</scope>
    <source>
        <strain evidence="6">DSM 22348</strain>
    </source>
</reference>
<dbReference type="InterPro" id="IPR002818">
    <property type="entry name" value="DJ-1/PfpI"/>
</dbReference>
<organism evidence="5 6">
    <name type="scientific">Pseudomonas japonica</name>
    <dbReference type="NCBI Taxonomy" id="256466"/>
    <lineage>
        <taxon>Bacteria</taxon>
        <taxon>Pseudomonadati</taxon>
        <taxon>Pseudomonadota</taxon>
        <taxon>Gammaproteobacteria</taxon>
        <taxon>Pseudomonadales</taxon>
        <taxon>Pseudomonadaceae</taxon>
        <taxon>Pseudomonas</taxon>
    </lineage>
</organism>
<evidence type="ECO:0000313" key="5">
    <source>
        <dbReference type="EMBL" id="SNS85553.1"/>
    </source>
</evidence>
<dbReference type="InterPro" id="IPR009057">
    <property type="entry name" value="Homeodomain-like_sf"/>
</dbReference>
<dbReference type="InterPro" id="IPR052158">
    <property type="entry name" value="INH-QAR"/>
</dbReference>
<sequence>MSCDGDFTEIGILVYPGAQMAAVYGLTDLFSVANRLAGDLGMAQRAPLRVCHWQDIDGVLEVSHDSHSRDSYQPRVMIVPPSLTQEPDAELLERYRQRLCDWHGDGALLVSVCVGVFFIAASGLLDGRSATTHWNFAQSLAERFPRVRVEANLPLLEDGDVITSAGLMAWTDVGLKLVERFLGQTLATETARFLAVEPVWVKPAGSSFSPRLDHGDEAVLKVQHWLQSTGAREVSVTLMAECAGLEERTFLRRFRGATGLKPTEYCQQVRVGRACRMLEFTRRSIDQIAWGVGYQDPGAFRKVFHKVTGLAPSDYRRQVMNTTANDADTDPAVANKMR</sequence>
<dbReference type="Gene3D" id="3.40.50.880">
    <property type="match status" value="1"/>
</dbReference>
<name>A0A239HXY4_9PSED</name>
<dbReference type="GO" id="GO:0043565">
    <property type="term" value="F:sequence-specific DNA binding"/>
    <property type="evidence" value="ECO:0007669"/>
    <property type="project" value="InterPro"/>
</dbReference>
<dbReference type="PROSITE" id="PS01124">
    <property type="entry name" value="HTH_ARAC_FAMILY_2"/>
    <property type="match status" value="1"/>
</dbReference>
<dbReference type="Pfam" id="PF01965">
    <property type="entry name" value="DJ-1_PfpI"/>
    <property type="match status" value="1"/>
</dbReference>
<dbReference type="AlphaFoldDB" id="A0A239HXY4"/>
<dbReference type="SUPFAM" id="SSF52317">
    <property type="entry name" value="Class I glutamine amidotransferase-like"/>
    <property type="match status" value="1"/>
</dbReference>
<keyword evidence="3" id="KW-1133">Transmembrane helix</keyword>
<keyword evidence="6" id="KW-1185">Reference proteome</keyword>
<proteinExistence type="predicted"/>
<dbReference type="PANTHER" id="PTHR43130:SF3">
    <property type="entry name" value="HTH-TYPE TRANSCRIPTIONAL REGULATOR RV1931C"/>
    <property type="match status" value="1"/>
</dbReference>
<evidence type="ECO:0000256" key="3">
    <source>
        <dbReference type="SAM" id="Phobius"/>
    </source>
</evidence>
<dbReference type="RefSeq" id="WP_042128359.1">
    <property type="nucleotide sequence ID" value="NZ_FZOL01000016.1"/>
</dbReference>
<dbReference type="Pfam" id="PF12833">
    <property type="entry name" value="HTH_18"/>
    <property type="match status" value="1"/>
</dbReference>
<evidence type="ECO:0000256" key="2">
    <source>
        <dbReference type="ARBA" id="ARBA00023163"/>
    </source>
</evidence>
<dbReference type="EMBL" id="FZOL01000016">
    <property type="protein sequence ID" value="SNS85553.1"/>
    <property type="molecule type" value="Genomic_DNA"/>
</dbReference>
<dbReference type="InterPro" id="IPR018060">
    <property type="entry name" value="HTH_AraC"/>
</dbReference>
<dbReference type="InterPro" id="IPR029062">
    <property type="entry name" value="Class_I_gatase-like"/>
</dbReference>
<dbReference type="GO" id="GO:0003700">
    <property type="term" value="F:DNA-binding transcription factor activity"/>
    <property type="evidence" value="ECO:0007669"/>
    <property type="project" value="InterPro"/>
</dbReference>
<keyword evidence="2" id="KW-0804">Transcription</keyword>
<dbReference type="Proteomes" id="UP000198407">
    <property type="component" value="Unassembled WGS sequence"/>
</dbReference>
<keyword evidence="3" id="KW-0812">Transmembrane</keyword>
<protein>
    <submittedName>
        <fullName evidence="5">Transcriptional regulator, AraC family with amidase-like domain</fullName>
    </submittedName>
</protein>
<gene>
    <name evidence="5" type="ORF">SAMN05444352_116145</name>
</gene>
<evidence type="ECO:0000313" key="6">
    <source>
        <dbReference type="Proteomes" id="UP000198407"/>
    </source>
</evidence>
<accession>A0A239HXY4</accession>
<evidence type="ECO:0000256" key="1">
    <source>
        <dbReference type="ARBA" id="ARBA00023015"/>
    </source>
</evidence>
<feature type="transmembrane region" description="Helical" evidence="3">
    <location>
        <begin position="106"/>
        <end position="125"/>
    </location>
</feature>
<evidence type="ECO:0000259" key="4">
    <source>
        <dbReference type="PROSITE" id="PS01124"/>
    </source>
</evidence>
<dbReference type="SMART" id="SM00342">
    <property type="entry name" value="HTH_ARAC"/>
    <property type="match status" value="1"/>
</dbReference>
<keyword evidence="3" id="KW-0472">Membrane</keyword>
<dbReference type="OrthoDB" id="9803764at2"/>